<dbReference type="InterPro" id="IPR036390">
    <property type="entry name" value="WH_DNA-bd_sf"/>
</dbReference>
<keyword evidence="3" id="KW-0804">Transcription</keyword>
<dbReference type="RefSeq" id="WP_013704834.1">
    <property type="nucleotide sequence ID" value="NC_015387.1"/>
</dbReference>
<dbReference type="HOGENOM" id="CLU_063236_2_2_0"/>
<dbReference type="SUPFAM" id="SSF46785">
    <property type="entry name" value="Winged helix' DNA-binding domain"/>
    <property type="match status" value="1"/>
</dbReference>
<evidence type="ECO:0000313" key="6">
    <source>
        <dbReference type="Proteomes" id="UP000007030"/>
    </source>
</evidence>
<gene>
    <name evidence="5" type="ordered locus">Marky_2063</name>
</gene>
<evidence type="ECO:0000313" key="5">
    <source>
        <dbReference type="EMBL" id="AEB12789.1"/>
    </source>
</evidence>
<dbReference type="SMART" id="SM00866">
    <property type="entry name" value="UTRA"/>
    <property type="match status" value="1"/>
</dbReference>
<feature type="domain" description="HTH gntR-type" evidence="4">
    <location>
        <begin position="1"/>
        <end position="66"/>
    </location>
</feature>
<dbReference type="AlphaFoldDB" id="F2NN50"/>
<dbReference type="InterPro" id="IPR036388">
    <property type="entry name" value="WH-like_DNA-bd_sf"/>
</dbReference>
<dbReference type="Gene3D" id="1.10.10.10">
    <property type="entry name" value="Winged helix-like DNA-binding domain superfamily/Winged helix DNA-binding domain"/>
    <property type="match status" value="1"/>
</dbReference>
<dbReference type="Gene3D" id="3.40.1410.10">
    <property type="entry name" value="Chorismate lyase-like"/>
    <property type="match status" value="1"/>
</dbReference>
<keyword evidence="1" id="KW-0805">Transcription regulation</keyword>
<dbReference type="KEGG" id="mhd:Marky_2063"/>
<dbReference type="eggNOG" id="COG2188">
    <property type="taxonomic scope" value="Bacteria"/>
</dbReference>
<dbReference type="PANTHER" id="PTHR44846:SF1">
    <property type="entry name" value="MANNOSYL-D-GLYCERATE TRANSPORT_METABOLISM SYSTEM REPRESSOR MNGR-RELATED"/>
    <property type="match status" value="1"/>
</dbReference>
<dbReference type="SUPFAM" id="SSF64288">
    <property type="entry name" value="Chorismate lyase-like"/>
    <property type="match status" value="1"/>
</dbReference>
<dbReference type="PROSITE" id="PS50949">
    <property type="entry name" value="HTH_GNTR"/>
    <property type="match status" value="1"/>
</dbReference>
<evidence type="ECO:0000256" key="2">
    <source>
        <dbReference type="ARBA" id="ARBA00023125"/>
    </source>
</evidence>
<keyword evidence="2" id="KW-0238">DNA-binding</keyword>
<dbReference type="Proteomes" id="UP000007030">
    <property type="component" value="Chromosome"/>
</dbReference>
<dbReference type="CDD" id="cd07377">
    <property type="entry name" value="WHTH_GntR"/>
    <property type="match status" value="1"/>
</dbReference>
<evidence type="ECO:0000259" key="4">
    <source>
        <dbReference type="PROSITE" id="PS50949"/>
    </source>
</evidence>
<dbReference type="EMBL" id="CP002630">
    <property type="protein sequence ID" value="AEB12789.1"/>
    <property type="molecule type" value="Genomic_DNA"/>
</dbReference>
<reference evidence="5 6" key="1">
    <citation type="journal article" date="2012" name="Stand. Genomic Sci.">
        <title>Complete genome sequence of the aerobic, heterotroph Marinithermus hydrothermalis type strain (T1(T)) from a deep-sea hydrothermal vent chimney.</title>
        <authorList>
            <person name="Copeland A."/>
            <person name="Gu W."/>
            <person name="Yasawong M."/>
            <person name="Lapidus A."/>
            <person name="Lucas S."/>
            <person name="Deshpande S."/>
            <person name="Pagani I."/>
            <person name="Tapia R."/>
            <person name="Cheng J.F."/>
            <person name="Goodwin L.A."/>
            <person name="Pitluck S."/>
            <person name="Liolios K."/>
            <person name="Ivanova N."/>
            <person name="Mavromatis K."/>
            <person name="Mikhailova N."/>
            <person name="Pati A."/>
            <person name="Chen A."/>
            <person name="Palaniappan K."/>
            <person name="Land M."/>
            <person name="Pan C."/>
            <person name="Brambilla E.M."/>
            <person name="Rohde M."/>
            <person name="Tindall B.J."/>
            <person name="Sikorski J."/>
            <person name="Goker M."/>
            <person name="Detter J.C."/>
            <person name="Bristow J."/>
            <person name="Eisen J.A."/>
            <person name="Markowitz V."/>
            <person name="Hugenholtz P."/>
            <person name="Kyrpides N.C."/>
            <person name="Klenk H.P."/>
            <person name="Woyke T."/>
        </authorList>
    </citation>
    <scope>NUCLEOTIDE SEQUENCE [LARGE SCALE GENOMIC DNA]</scope>
    <source>
        <strain evidence="6">DSM 14884 / JCM 11576 / T1</strain>
    </source>
</reference>
<proteinExistence type="predicted"/>
<accession>F2NN50</accession>
<dbReference type="PRINTS" id="PR00035">
    <property type="entry name" value="HTHGNTR"/>
</dbReference>
<keyword evidence="6" id="KW-1185">Reference proteome</keyword>
<dbReference type="GO" id="GO:0003677">
    <property type="term" value="F:DNA binding"/>
    <property type="evidence" value="ECO:0007669"/>
    <property type="project" value="UniProtKB-KW"/>
</dbReference>
<evidence type="ECO:0000256" key="1">
    <source>
        <dbReference type="ARBA" id="ARBA00023015"/>
    </source>
</evidence>
<dbReference type="Pfam" id="PF00392">
    <property type="entry name" value="GntR"/>
    <property type="match status" value="1"/>
</dbReference>
<dbReference type="InterPro" id="IPR000524">
    <property type="entry name" value="Tscrpt_reg_HTH_GntR"/>
</dbReference>
<dbReference type="STRING" id="869210.Marky_2063"/>
<dbReference type="PANTHER" id="PTHR44846">
    <property type="entry name" value="MANNOSYL-D-GLYCERATE TRANSPORT/METABOLISM SYSTEM REPRESSOR MNGR-RELATED"/>
    <property type="match status" value="1"/>
</dbReference>
<dbReference type="GO" id="GO:0045892">
    <property type="term" value="P:negative regulation of DNA-templated transcription"/>
    <property type="evidence" value="ECO:0007669"/>
    <property type="project" value="TreeGrafter"/>
</dbReference>
<protein>
    <submittedName>
        <fullName evidence="5">Transcriptional regulator, GntR family with UTRA sensor domain</fullName>
    </submittedName>
</protein>
<dbReference type="Pfam" id="PF07702">
    <property type="entry name" value="UTRA"/>
    <property type="match status" value="1"/>
</dbReference>
<name>F2NN50_MARHT</name>
<dbReference type="GO" id="GO:0003700">
    <property type="term" value="F:DNA-binding transcription factor activity"/>
    <property type="evidence" value="ECO:0007669"/>
    <property type="project" value="InterPro"/>
</dbReference>
<dbReference type="OrthoDB" id="9815017at2"/>
<dbReference type="InterPro" id="IPR050679">
    <property type="entry name" value="Bact_HTH_transcr_reg"/>
</dbReference>
<sequence length="239" mass="27278">MKYKRIKDQLLQAIRAGRYTHALPSEPALARQYGVSRMTARRALEELVREGYALRVPGKGTFLAERRFSQGFFRVRPFYAYAAAQGARPATRLVSAGFAEAPEPVAQKLGTREAVCVRRMRYLDGTPVLFETRYLRRDLCAAVLEEDLEAESLHELLVQKLGLPLTRVWQRLEASELVGELARWFGLPSGFPAFRMERVTFTFETPVTWVEYFMRGDRYVFEDTFSPQAEAAGVGERAE</sequence>
<dbReference type="InterPro" id="IPR011663">
    <property type="entry name" value="UTRA"/>
</dbReference>
<dbReference type="SMART" id="SM00345">
    <property type="entry name" value="HTH_GNTR"/>
    <property type="match status" value="1"/>
</dbReference>
<organism evidence="5 6">
    <name type="scientific">Marinithermus hydrothermalis (strain DSM 14884 / JCM 11576 / T1)</name>
    <dbReference type="NCBI Taxonomy" id="869210"/>
    <lineage>
        <taxon>Bacteria</taxon>
        <taxon>Thermotogati</taxon>
        <taxon>Deinococcota</taxon>
        <taxon>Deinococci</taxon>
        <taxon>Thermales</taxon>
        <taxon>Thermaceae</taxon>
        <taxon>Marinithermus</taxon>
    </lineage>
</organism>
<dbReference type="InterPro" id="IPR028978">
    <property type="entry name" value="Chorismate_lyase_/UTRA_dom_sf"/>
</dbReference>
<evidence type="ECO:0000256" key="3">
    <source>
        <dbReference type="ARBA" id="ARBA00023163"/>
    </source>
</evidence>